<sequence>MQFIADCHADTLSRLLMLEEDEMSLYLPQPKHHSDYPRMRQAGLRLQIFSIFTMPYEAGHYGAVRSLQMMQVFREDIRKHPAHFALIENKKDLQAVENGPDKLYGLFSMEGASPLCGDLKMLEVFYRQGLRAIGLTWNHRNELADGLGVGSNYGLTPFGRDVIKRMNELGMVVDLAHINEAGFWEALELSKDPIIVSHANAKSLCGHRRNMNDEQLKAIQAQNGFVGLCFAPSFLNNAPEKASLEDAIRHIDYLCEQMGPDHVAFGSDYDGIENVPQGLEDVSCFPNLLTRLRQLGYKEEDISKMAFGNVLRVYRTVLKD</sequence>
<dbReference type="CDD" id="cd01301">
    <property type="entry name" value="rDP_like"/>
    <property type="match status" value="1"/>
</dbReference>
<name>A0A2M7G6X8_9BACT</name>
<evidence type="ECO:0000313" key="2">
    <source>
        <dbReference type="Proteomes" id="UP000231019"/>
    </source>
</evidence>
<dbReference type="GO" id="GO:0070573">
    <property type="term" value="F:metallodipeptidase activity"/>
    <property type="evidence" value="ECO:0007669"/>
    <property type="project" value="InterPro"/>
</dbReference>
<organism evidence="1 2">
    <name type="scientific">bacterium (Candidatus Blackallbacteria) CG17_big_fil_post_rev_8_21_14_2_50_48_46</name>
    <dbReference type="NCBI Taxonomy" id="2014261"/>
    <lineage>
        <taxon>Bacteria</taxon>
        <taxon>Candidatus Blackallbacteria</taxon>
    </lineage>
</organism>
<dbReference type="PANTHER" id="PTHR10443:SF12">
    <property type="entry name" value="DIPEPTIDASE"/>
    <property type="match status" value="1"/>
</dbReference>
<comment type="caution">
    <text evidence="1">The sequence shown here is derived from an EMBL/GenBank/DDBJ whole genome shotgun (WGS) entry which is preliminary data.</text>
</comment>
<accession>A0A2M7G6X8</accession>
<protein>
    <submittedName>
        <fullName evidence="1">Dipeptidase</fullName>
    </submittedName>
</protein>
<evidence type="ECO:0000313" key="1">
    <source>
        <dbReference type="EMBL" id="PIW17816.1"/>
    </source>
</evidence>
<dbReference type="InterPro" id="IPR032466">
    <property type="entry name" value="Metal_Hydrolase"/>
</dbReference>
<gene>
    <name evidence="1" type="ORF">COW36_07030</name>
</gene>
<dbReference type="AlphaFoldDB" id="A0A2M7G6X8"/>
<dbReference type="InterPro" id="IPR000180">
    <property type="entry name" value="Dipep_AS"/>
</dbReference>
<dbReference type="InterPro" id="IPR008257">
    <property type="entry name" value="Pept_M19"/>
</dbReference>
<dbReference type="SUPFAM" id="SSF51556">
    <property type="entry name" value="Metallo-dependent hydrolases"/>
    <property type="match status" value="1"/>
</dbReference>
<dbReference type="PANTHER" id="PTHR10443">
    <property type="entry name" value="MICROSOMAL DIPEPTIDASE"/>
    <property type="match status" value="1"/>
</dbReference>
<dbReference type="GO" id="GO:0006508">
    <property type="term" value="P:proteolysis"/>
    <property type="evidence" value="ECO:0007669"/>
    <property type="project" value="InterPro"/>
</dbReference>
<dbReference type="Pfam" id="PF01244">
    <property type="entry name" value="Peptidase_M19"/>
    <property type="match status" value="1"/>
</dbReference>
<dbReference type="EMBL" id="PFFQ01000019">
    <property type="protein sequence ID" value="PIW17816.1"/>
    <property type="molecule type" value="Genomic_DNA"/>
</dbReference>
<dbReference type="Proteomes" id="UP000231019">
    <property type="component" value="Unassembled WGS sequence"/>
</dbReference>
<dbReference type="PROSITE" id="PS00869">
    <property type="entry name" value="RENAL_DIPEPTIDASE_1"/>
    <property type="match status" value="1"/>
</dbReference>
<proteinExistence type="predicted"/>
<reference evidence="1 2" key="1">
    <citation type="submission" date="2017-09" db="EMBL/GenBank/DDBJ databases">
        <title>Depth-based differentiation of microbial function through sediment-hosted aquifers and enrichment of novel symbionts in the deep terrestrial subsurface.</title>
        <authorList>
            <person name="Probst A.J."/>
            <person name="Ladd B."/>
            <person name="Jarett J.K."/>
            <person name="Geller-Mcgrath D.E."/>
            <person name="Sieber C.M."/>
            <person name="Emerson J.B."/>
            <person name="Anantharaman K."/>
            <person name="Thomas B.C."/>
            <person name="Malmstrom R."/>
            <person name="Stieglmeier M."/>
            <person name="Klingl A."/>
            <person name="Woyke T."/>
            <person name="Ryan C.M."/>
            <person name="Banfield J.F."/>
        </authorList>
    </citation>
    <scope>NUCLEOTIDE SEQUENCE [LARGE SCALE GENOMIC DNA]</scope>
    <source>
        <strain evidence="1">CG17_big_fil_post_rev_8_21_14_2_50_48_46</strain>
    </source>
</reference>
<dbReference type="Gene3D" id="3.20.20.140">
    <property type="entry name" value="Metal-dependent hydrolases"/>
    <property type="match status" value="1"/>
</dbReference>
<dbReference type="PROSITE" id="PS51365">
    <property type="entry name" value="RENAL_DIPEPTIDASE_2"/>
    <property type="match status" value="1"/>
</dbReference>